<name>H0FSL9_RHIML</name>
<organism evidence="1 2">
    <name type="scientific">Sinorhizobium meliloti CCNWSX0020</name>
    <dbReference type="NCBI Taxonomy" id="1107881"/>
    <lineage>
        <taxon>Bacteria</taxon>
        <taxon>Pseudomonadati</taxon>
        <taxon>Pseudomonadota</taxon>
        <taxon>Alphaproteobacteria</taxon>
        <taxon>Hyphomicrobiales</taxon>
        <taxon>Rhizobiaceae</taxon>
        <taxon>Sinorhizobium/Ensifer group</taxon>
        <taxon>Sinorhizobium</taxon>
    </lineage>
</organism>
<gene>
    <name evidence="1" type="ORF">SM0020_00660</name>
</gene>
<evidence type="ECO:0000313" key="1">
    <source>
        <dbReference type="EMBL" id="EHK79969.1"/>
    </source>
</evidence>
<dbReference type="RefSeq" id="WP_003525395.1">
    <property type="nucleotide sequence ID" value="NZ_AGVV01000001.1"/>
</dbReference>
<proteinExistence type="predicted"/>
<dbReference type="AlphaFoldDB" id="H0FSL9"/>
<protein>
    <submittedName>
        <fullName evidence="1">Uncharacterized protein</fullName>
    </submittedName>
</protein>
<reference evidence="1 2" key="1">
    <citation type="journal article" date="2012" name="J. Bacteriol.">
        <title>Draft Genome Sequence of Sinorhizobium meliloti CCNWSX0020, a Nitrogen-Fixing Symbiont with Copper Tolerance Capability Isolated from Lead-Zinc Mine Tailings.</title>
        <authorList>
            <person name="Li Z."/>
            <person name="Ma Z."/>
            <person name="Hao X."/>
            <person name="Wei G."/>
        </authorList>
    </citation>
    <scope>NUCLEOTIDE SEQUENCE [LARGE SCALE GENOMIC DNA]</scope>
    <source>
        <strain evidence="1 2">CCNWSX0020</strain>
    </source>
</reference>
<sequence>MAAGCVSEKHVEDFLEPVGTTYPEPCVLESATRKFWYREDLDRVMNLGVDAVPRLGEKFRAKMAEKTAARNAPHGAGVRRP</sequence>
<dbReference type="EMBL" id="AGVV01000001">
    <property type="protein sequence ID" value="EHK79969.1"/>
    <property type="molecule type" value="Genomic_DNA"/>
</dbReference>
<accession>H0FSL9</accession>
<dbReference type="PATRIC" id="fig|1107881.3.peg.133"/>
<evidence type="ECO:0000313" key="2">
    <source>
        <dbReference type="Proteomes" id="UP000004038"/>
    </source>
</evidence>
<dbReference type="Proteomes" id="UP000004038">
    <property type="component" value="Unassembled WGS sequence"/>
</dbReference>